<evidence type="ECO:0000313" key="3">
    <source>
        <dbReference type="Proteomes" id="UP000242791"/>
    </source>
</evidence>
<gene>
    <name evidence="2" type="ORF">ACJ73_07780</name>
</gene>
<accession>A0A1J9PX06</accession>
<dbReference type="VEuPathDB" id="FungiDB:ACJ73_07780"/>
<feature type="compositionally biased region" description="Polar residues" evidence="1">
    <location>
        <begin position="133"/>
        <end position="143"/>
    </location>
</feature>
<keyword evidence="3" id="KW-1185">Reference proteome</keyword>
<sequence>MLLIDKYSGGASDLHFIFSASIHNRPIDLPDGLDLQSHISLTVTYYNGLRETFYPGLVVYCAGSLSVEEQPTTDPVLLLKAQSMLISTDYILKDPAGPSRLGDTPSKRRRCEESLPSTPCKYPHKGSPPPVASPSTQLTENLPSPSPQPSRDASPALEAVSEEPVDEGMTTRFRKDRN</sequence>
<proteinExistence type="predicted"/>
<reference evidence="2 3" key="1">
    <citation type="submission" date="2015-08" db="EMBL/GenBank/DDBJ databases">
        <title>Emmonsia species relationships and genome sequence.</title>
        <authorList>
            <person name="Cuomo C.A."/>
            <person name="Schwartz I.S."/>
            <person name="Kenyon C."/>
            <person name="De Hoog G.S."/>
            <person name="Govender N.P."/>
            <person name="Botha A."/>
            <person name="Moreno L."/>
            <person name="De Vries M."/>
            <person name="Munoz J.F."/>
            <person name="Stielow J.B."/>
        </authorList>
    </citation>
    <scope>NUCLEOTIDE SEQUENCE [LARGE SCALE GENOMIC DNA]</scope>
    <source>
        <strain evidence="2 3">EI222</strain>
    </source>
</reference>
<organism evidence="2 3">
    <name type="scientific">Blastomyces percursus</name>
    <dbReference type="NCBI Taxonomy" id="1658174"/>
    <lineage>
        <taxon>Eukaryota</taxon>
        <taxon>Fungi</taxon>
        <taxon>Dikarya</taxon>
        <taxon>Ascomycota</taxon>
        <taxon>Pezizomycotina</taxon>
        <taxon>Eurotiomycetes</taxon>
        <taxon>Eurotiomycetidae</taxon>
        <taxon>Onygenales</taxon>
        <taxon>Ajellomycetaceae</taxon>
        <taxon>Blastomyces</taxon>
    </lineage>
</organism>
<protein>
    <submittedName>
        <fullName evidence="2">Uncharacterized protein</fullName>
    </submittedName>
</protein>
<comment type="caution">
    <text evidence="2">The sequence shown here is derived from an EMBL/GenBank/DDBJ whole genome shotgun (WGS) entry which is preliminary data.</text>
</comment>
<dbReference type="EMBL" id="LGTZ01001658">
    <property type="protein sequence ID" value="OJD20881.1"/>
    <property type="molecule type" value="Genomic_DNA"/>
</dbReference>
<name>A0A1J9PX06_9EURO</name>
<feature type="region of interest" description="Disordered" evidence="1">
    <location>
        <begin position="94"/>
        <end position="178"/>
    </location>
</feature>
<dbReference type="AlphaFoldDB" id="A0A1J9PX06"/>
<evidence type="ECO:0000313" key="2">
    <source>
        <dbReference type="EMBL" id="OJD20881.1"/>
    </source>
</evidence>
<dbReference type="Proteomes" id="UP000242791">
    <property type="component" value="Unassembled WGS sequence"/>
</dbReference>
<evidence type="ECO:0000256" key="1">
    <source>
        <dbReference type="SAM" id="MobiDB-lite"/>
    </source>
</evidence>